<dbReference type="Proteomes" id="UP000076722">
    <property type="component" value="Unassembled WGS sequence"/>
</dbReference>
<sequence length="271" mass="30764">MQVALAREGRFSYFILQLVTFAFERYNGMIQAINHNSRIGELAVTFLRYFCMGSNIRAMFTRGSKLPSAFDAIKETFTQVFGSDVRGTFLNDSTVFDEASPLSNKRSRRKKGELSQSARDLFASFSKISADEYDFVPQNSIKHLGVDFHTSASSRRNSFVYFKKDQIKRAGMIGEIFTYHRQESKLHSDTLLLVHEFAELSAADCESDPYRRYEVGGGKLYSEQTSEYLLIKPSDIICHCATAPFTFERGSSDQQQCIWVLPLERSGFSSG</sequence>
<name>A0A164MBB7_9AGAM</name>
<evidence type="ECO:0000313" key="2">
    <source>
        <dbReference type="Proteomes" id="UP000076722"/>
    </source>
</evidence>
<dbReference type="EMBL" id="KV419485">
    <property type="protein sequence ID" value="KZS86551.1"/>
    <property type="molecule type" value="Genomic_DNA"/>
</dbReference>
<protein>
    <submittedName>
        <fullName evidence="1">Uncharacterized protein</fullName>
    </submittedName>
</protein>
<keyword evidence="2" id="KW-1185">Reference proteome</keyword>
<organism evidence="1 2">
    <name type="scientific">Sistotremastrum niveocremeum HHB9708</name>
    <dbReference type="NCBI Taxonomy" id="1314777"/>
    <lineage>
        <taxon>Eukaryota</taxon>
        <taxon>Fungi</taxon>
        <taxon>Dikarya</taxon>
        <taxon>Basidiomycota</taxon>
        <taxon>Agaricomycotina</taxon>
        <taxon>Agaricomycetes</taxon>
        <taxon>Sistotremastrales</taxon>
        <taxon>Sistotremastraceae</taxon>
        <taxon>Sertulicium</taxon>
        <taxon>Sertulicium niveocremeum</taxon>
    </lineage>
</organism>
<gene>
    <name evidence="1" type="ORF">SISNIDRAFT_491843</name>
</gene>
<proteinExistence type="predicted"/>
<reference evidence="1 2" key="1">
    <citation type="journal article" date="2016" name="Mol. Biol. Evol.">
        <title>Comparative Genomics of Early-Diverging Mushroom-Forming Fungi Provides Insights into the Origins of Lignocellulose Decay Capabilities.</title>
        <authorList>
            <person name="Nagy L.G."/>
            <person name="Riley R."/>
            <person name="Tritt A."/>
            <person name="Adam C."/>
            <person name="Daum C."/>
            <person name="Floudas D."/>
            <person name="Sun H."/>
            <person name="Yadav J.S."/>
            <person name="Pangilinan J."/>
            <person name="Larsson K.H."/>
            <person name="Matsuura K."/>
            <person name="Barry K."/>
            <person name="Labutti K."/>
            <person name="Kuo R."/>
            <person name="Ohm R.A."/>
            <person name="Bhattacharya S.S."/>
            <person name="Shirouzu T."/>
            <person name="Yoshinaga Y."/>
            <person name="Martin F.M."/>
            <person name="Grigoriev I.V."/>
            <person name="Hibbett D.S."/>
        </authorList>
    </citation>
    <scope>NUCLEOTIDE SEQUENCE [LARGE SCALE GENOMIC DNA]</scope>
    <source>
        <strain evidence="1 2">HHB9708</strain>
    </source>
</reference>
<dbReference type="AlphaFoldDB" id="A0A164MBB7"/>
<evidence type="ECO:0000313" key="1">
    <source>
        <dbReference type="EMBL" id="KZS86551.1"/>
    </source>
</evidence>
<accession>A0A164MBB7</accession>